<reference evidence="6 7" key="1">
    <citation type="journal article" date="2019" name="Nat. Plants">
        <title>Stout camphor tree genome fills gaps in understanding of flowering plant genome evolution.</title>
        <authorList>
            <person name="Chaw S.M."/>
            <person name="Liu Y.C."/>
            <person name="Wu Y.W."/>
            <person name="Wang H.Y."/>
            <person name="Lin C.I."/>
            <person name="Wu C.S."/>
            <person name="Ke H.M."/>
            <person name="Chang L.Y."/>
            <person name="Hsu C.Y."/>
            <person name="Yang H.T."/>
            <person name="Sudianto E."/>
            <person name="Hsu M.H."/>
            <person name="Wu K.P."/>
            <person name="Wang L.N."/>
            <person name="Leebens-Mack J.H."/>
            <person name="Tsai I.J."/>
        </authorList>
    </citation>
    <scope>NUCLEOTIDE SEQUENCE [LARGE SCALE GENOMIC DNA]</scope>
    <source>
        <strain evidence="7">cv. Chaw 1501</strain>
        <tissue evidence="6">Young leaves</tissue>
    </source>
</reference>
<feature type="transmembrane region" description="Helical" evidence="3">
    <location>
        <begin position="298"/>
        <end position="318"/>
    </location>
</feature>
<keyword evidence="6" id="KW-0808">Transferase</keyword>
<keyword evidence="3" id="KW-0812">Transmembrane</keyword>
<keyword evidence="3" id="KW-1133">Transmembrane helix</keyword>
<evidence type="ECO:0000313" key="7">
    <source>
        <dbReference type="Proteomes" id="UP000283530"/>
    </source>
</evidence>
<name>A0A3S3Q448_9MAGN</name>
<evidence type="ECO:0000259" key="5">
    <source>
        <dbReference type="Pfam" id="PF13947"/>
    </source>
</evidence>
<evidence type="ECO:0000313" key="6">
    <source>
        <dbReference type="EMBL" id="RWR78995.1"/>
    </source>
</evidence>
<evidence type="ECO:0000256" key="1">
    <source>
        <dbReference type="ARBA" id="ARBA00004167"/>
    </source>
</evidence>
<dbReference type="AlphaFoldDB" id="A0A3S3Q448"/>
<gene>
    <name evidence="6" type="ORF">CKAN_00755000</name>
</gene>
<keyword evidence="6" id="KW-0418">Kinase</keyword>
<proteinExistence type="predicted"/>
<dbReference type="GO" id="GO:0016301">
    <property type="term" value="F:kinase activity"/>
    <property type="evidence" value="ECO:0007669"/>
    <property type="project" value="UniProtKB-KW"/>
</dbReference>
<feature type="signal peptide" evidence="4">
    <location>
        <begin position="1"/>
        <end position="19"/>
    </location>
</feature>
<keyword evidence="3" id="KW-0472">Membrane</keyword>
<evidence type="ECO:0000256" key="4">
    <source>
        <dbReference type="SAM" id="SignalP"/>
    </source>
</evidence>
<sequence length="324" mass="35770">MGCWRMVLGLLLLTAAISAFDRKPDCPALEKCGDVSIPYPFGIKEGCSRQKFRLVCNDTHYNPPKPFLSNYEVLEIKLQGQMIVTTRVASDCYSKSGRAYSRSYGKSLGKDGPFTFSNTRNKFTAIGCDTAAYITSYSERNFTSGNFSSGCVSVCWEKENVMDGNCLGIGCCQTPIPQGATRLYIQLTSFNNHTGILDFNPCSFAFLIADDDQFKFNISDLSARSQYNSYPDDKQVPLVLDWAIGDETCEQAKENLTSYACKGLSTCYDSTNGPGYRCNCSEGYEGNPYLEGGCKGTMISSFFLCGWGVGSFIAYLFAFRTCTK</sequence>
<comment type="subcellular location">
    <subcellularLocation>
        <location evidence="1">Membrane</location>
        <topology evidence="1">Single-pass membrane protein</topology>
    </subcellularLocation>
</comment>
<comment type="caution">
    <text evidence="6">The sequence shown here is derived from an EMBL/GenBank/DDBJ whole genome shotgun (WGS) entry which is preliminary data.</text>
</comment>
<dbReference type="InterPro" id="IPR025287">
    <property type="entry name" value="WAK_GUB"/>
</dbReference>
<evidence type="ECO:0000256" key="3">
    <source>
        <dbReference type="SAM" id="Phobius"/>
    </source>
</evidence>
<dbReference type="GO" id="GO:0016020">
    <property type="term" value="C:membrane"/>
    <property type="evidence" value="ECO:0007669"/>
    <property type="project" value="UniProtKB-SubCell"/>
</dbReference>
<feature type="chain" id="PRO_5018553438" evidence="4">
    <location>
        <begin position="20"/>
        <end position="324"/>
    </location>
</feature>
<dbReference type="Proteomes" id="UP000283530">
    <property type="component" value="Unassembled WGS sequence"/>
</dbReference>
<organism evidence="6 7">
    <name type="scientific">Cinnamomum micranthum f. kanehirae</name>
    <dbReference type="NCBI Taxonomy" id="337451"/>
    <lineage>
        <taxon>Eukaryota</taxon>
        <taxon>Viridiplantae</taxon>
        <taxon>Streptophyta</taxon>
        <taxon>Embryophyta</taxon>
        <taxon>Tracheophyta</taxon>
        <taxon>Spermatophyta</taxon>
        <taxon>Magnoliopsida</taxon>
        <taxon>Magnoliidae</taxon>
        <taxon>Laurales</taxon>
        <taxon>Lauraceae</taxon>
        <taxon>Cinnamomum</taxon>
    </lineage>
</organism>
<dbReference type="Pfam" id="PF13947">
    <property type="entry name" value="GUB_WAK_bind"/>
    <property type="match status" value="1"/>
</dbReference>
<protein>
    <submittedName>
        <fullName evidence="6">Wall-associated receptor kinase 2-like protein</fullName>
    </submittedName>
</protein>
<keyword evidence="2 4" id="KW-0732">Signal</keyword>
<accession>A0A3S3Q448</accession>
<dbReference type="EMBL" id="QPKB01000003">
    <property type="protein sequence ID" value="RWR78995.1"/>
    <property type="molecule type" value="Genomic_DNA"/>
</dbReference>
<evidence type="ECO:0000256" key="2">
    <source>
        <dbReference type="ARBA" id="ARBA00022729"/>
    </source>
</evidence>
<dbReference type="OrthoDB" id="1932705at2759"/>
<dbReference type="PANTHER" id="PTHR33491">
    <property type="entry name" value="OSJNBA0016N04.9 PROTEIN"/>
    <property type="match status" value="1"/>
</dbReference>
<dbReference type="GO" id="GO:0030247">
    <property type="term" value="F:polysaccharide binding"/>
    <property type="evidence" value="ECO:0007669"/>
    <property type="project" value="InterPro"/>
</dbReference>
<keyword evidence="7" id="KW-1185">Reference proteome</keyword>
<keyword evidence="6" id="KW-0675">Receptor</keyword>
<feature type="domain" description="Wall-associated receptor kinase galacturonan-binding" evidence="5">
    <location>
        <begin position="26"/>
        <end position="83"/>
    </location>
</feature>